<dbReference type="AlphaFoldDB" id="A0A0C9ZKS2"/>
<name>A0A0C9ZKS2_9AGAM</name>
<organism evidence="1 2">
    <name type="scientific">Pisolithus microcarpus 441</name>
    <dbReference type="NCBI Taxonomy" id="765257"/>
    <lineage>
        <taxon>Eukaryota</taxon>
        <taxon>Fungi</taxon>
        <taxon>Dikarya</taxon>
        <taxon>Basidiomycota</taxon>
        <taxon>Agaricomycotina</taxon>
        <taxon>Agaricomycetes</taxon>
        <taxon>Agaricomycetidae</taxon>
        <taxon>Boletales</taxon>
        <taxon>Sclerodermatineae</taxon>
        <taxon>Pisolithaceae</taxon>
        <taxon>Pisolithus</taxon>
    </lineage>
</organism>
<keyword evidence="2" id="KW-1185">Reference proteome</keyword>
<protein>
    <submittedName>
        <fullName evidence="1">Uncharacterized protein</fullName>
    </submittedName>
</protein>
<evidence type="ECO:0000313" key="2">
    <source>
        <dbReference type="Proteomes" id="UP000054018"/>
    </source>
</evidence>
<dbReference type="Proteomes" id="UP000054018">
    <property type="component" value="Unassembled WGS sequence"/>
</dbReference>
<dbReference type="HOGENOM" id="CLU_2868573_0_0_1"/>
<gene>
    <name evidence="1" type="ORF">PISMIDRAFT_12977</name>
</gene>
<reference evidence="2" key="2">
    <citation type="submission" date="2015-01" db="EMBL/GenBank/DDBJ databases">
        <title>Evolutionary Origins and Diversification of the Mycorrhizal Mutualists.</title>
        <authorList>
            <consortium name="DOE Joint Genome Institute"/>
            <consortium name="Mycorrhizal Genomics Consortium"/>
            <person name="Kohler A."/>
            <person name="Kuo A."/>
            <person name="Nagy L.G."/>
            <person name="Floudas D."/>
            <person name="Copeland A."/>
            <person name="Barry K.W."/>
            <person name="Cichocki N."/>
            <person name="Veneault-Fourrey C."/>
            <person name="LaButti K."/>
            <person name="Lindquist E.A."/>
            <person name="Lipzen A."/>
            <person name="Lundell T."/>
            <person name="Morin E."/>
            <person name="Murat C."/>
            <person name="Riley R."/>
            <person name="Ohm R."/>
            <person name="Sun H."/>
            <person name="Tunlid A."/>
            <person name="Henrissat B."/>
            <person name="Grigoriev I.V."/>
            <person name="Hibbett D.S."/>
            <person name="Martin F."/>
        </authorList>
    </citation>
    <scope>NUCLEOTIDE SEQUENCE [LARGE SCALE GENOMIC DNA]</scope>
    <source>
        <strain evidence="2">441</strain>
    </source>
</reference>
<sequence length="64" mass="6555">MPKGRTWVNDGGLLHIPLDVESGNTSADAGLECCSLQSVLSGSTGIAVDDDIGKLLGLELQTVS</sequence>
<dbReference type="EMBL" id="KN833764">
    <property type="protein sequence ID" value="KIK20498.1"/>
    <property type="molecule type" value="Genomic_DNA"/>
</dbReference>
<reference evidence="1 2" key="1">
    <citation type="submission" date="2014-04" db="EMBL/GenBank/DDBJ databases">
        <authorList>
            <consortium name="DOE Joint Genome Institute"/>
            <person name="Kuo A."/>
            <person name="Kohler A."/>
            <person name="Costa M.D."/>
            <person name="Nagy L.G."/>
            <person name="Floudas D."/>
            <person name="Copeland A."/>
            <person name="Barry K.W."/>
            <person name="Cichocki N."/>
            <person name="Veneault-Fourrey C."/>
            <person name="LaButti K."/>
            <person name="Lindquist E.A."/>
            <person name="Lipzen A."/>
            <person name="Lundell T."/>
            <person name="Morin E."/>
            <person name="Murat C."/>
            <person name="Sun H."/>
            <person name="Tunlid A."/>
            <person name="Henrissat B."/>
            <person name="Grigoriev I.V."/>
            <person name="Hibbett D.S."/>
            <person name="Martin F."/>
            <person name="Nordberg H.P."/>
            <person name="Cantor M.N."/>
            <person name="Hua S.X."/>
        </authorList>
    </citation>
    <scope>NUCLEOTIDE SEQUENCE [LARGE SCALE GENOMIC DNA]</scope>
    <source>
        <strain evidence="1 2">441</strain>
    </source>
</reference>
<evidence type="ECO:0000313" key="1">
    <source>
        <dbReference type="EMBL" id="KIK20498.1"/>
    </source>
</evidence>
<proteinExistence type="predicted"/>
<accession>A0A0C9ZKS2</accession>